<organism evidence="2 3">
    <name type="scientific">Portunus trituberculatus</name>
    <name type="common">Swimming crab</name>
    <name type="synonym">Neptunus trituberculatus</name>
    <dbReference type="NCBI Taxonomy" id="210409"/>
    <lineage>
        <taxon>Eukaryota</taxon>
        <taxon>Metazoa</taxon>
        <taxon>Ecdysozoa</taxon>
        <taxon>Arthropoda</taxon>
        <taxon>Crustacea</taxon>
        <taxon>Multicrustacea</taxon>
        <taxon>Malacostraca</taxon>
        <taxon>Eumalacostraca</taxon>
        <taxon>Eucarida</taxon>
        <taxon>Decapoda</taxon>
        <taxon>Pleocyemata</taxon>
        <taxon>Brachyura</taxon>
        <taxon>Eubrachyura</taxon>
        <taxon>Portunoidea</taxon>
        <taxon>Portunidae</taxon>
        <taxon>Portuninae</taxon>
        <taxon>Portunus</taxon>
    </lineage>
</organism>
<name>A0A5B7FUG6_PORTR</name>
<feature type="compositionally biased region" description="Polar residues" evidence="1">
    <location>
        <begin position="29"/>
        <end position="40"/>
    </location>
</feature>
<proteinExistence type="predicted"/>
<accession>A0A5B7FUG6</accession>
<gene>
    <name evidence="2" type="ORF">E2C01_041715</name>
</gene>
<evidence type="ECO:0000313" key="3">
    <source>
        <dbReference type="Proteomes" id="UP000324222"/>
    </source>
</evidence>
<feature type="compositionally biased region" description="Low complexity" evidence="1">
    <location>
        <begin position="43"/>
        <end position="63"/>
    </location>
</feature>
<protein>
    <submittedName>
        <fullName evidence="2">Uncharacterized protein</fullName>
    </submittedName>
</protein>
<reference evidence="2 3" key="1">
    <citation type="submission" date="2019-05" db="EMBL/GenBank/DDBJ databases">
        <title>Another draft genome of Portunus trituberculatus and its Hox gene families provides insights of decapod evolution.</title>
        <authorList>
            <person name="Jeong J.-H."/>
            <person name="Song I."/>
            <person name="Kim S."/>
            <person name="Choi T."/>
            <person name="Kim D."/>
            <person name="Ryu S."/>
            <person name="Kim W."/>
        </authorList>
    </citation>
    <scope>NUCLEOTIDE SEQUENCE [LARGE SCALE GENOMIC DNA]</scope>
    <source>
        <tissue evidence="2">Muscle</tissue>
    </source>
</reference>
<evidence type="ECO:0000313" key="2">
    <source>
        <dbReference type="EMBL" id="MPC47954.1"/>
    </source>
</evidence>
<feature type="region of interest" description="Disordered" evidence="1">
    <location>
        <begin position="28"/>
        <end position="71"/>
    </location>
</feature>
<sequence>MKGERGRKAGVDKEAGPRQQLVVLRQTAERGSTAGQQQRTWRSKTITEQSTPTTSTTGVSSGSVLWHNTVI</sequence>
<dbReference type="Proteomes" id="UP000324222">
    <property type="component" value="Unassembled WGS sequence"/>
</dbReference>
<keyword evidence="3" id="KW-1185">Reference proteome</keyword>
<evidence type="ECO:0000256" key="1">
    <source>
        <dbReference type="SAM" id="MobiDB-lite"/>
    </source>
</evidence>
<dbReference type="EMBL" id="VSRR010008022">
    <property type="protein sequence ID" value="MPC47954.1"/>
    <property type="molecule type" value="Genomic_DNA"/>
</dbReference>
<dbReference type="AlphaFoldDB" id="A0A5B7FUG6"/>
<comment type="caution">
    <text evidence="2">The sequence shown here is derived from an EMBL/GenBank/DDBJ whole genome shotgun (WGS) entry which is preliminary data.</text>
</comment>